<feature type="compositionally biased region" description="Low complexity" evidence="3">
    <location>
        <begin position="76"/>
        <end position="90"/>
    </location>
</feature>
<dbReference type="EMBL" id="FMWP01000014">
    <property type="protein sequence ID" value="SCZ90913.1"/>
    <property type="molecule type" value="Genomic_DNA"/>
</dbReference>
<dbReference type="Gene3D" id="1.10.840.10">
    <property type="entry name" value="Ras guanine-nucleotide exchange factors catalytic domain"/>
    <property type="match status" value="1"/>
</dbReference>
<evidence type="ECO:0000256" key="2">
    <source>
        <dbReference type="PROSITE-ProRule" id="PRU00168"/>
    </source>
</evidence>
<reference evidence="7" key="1">
    <citation type="submission" date="2016-10" db="EMBL/GenBank/DDBJ databases">
        <authorList>
            <person name="Jeantristanb JTB J.-T."/>
            <person name="Ricardo R."/>
        </authorList>
    </citation>
    <scope>NUCLEOTIDE SEQUENCE [LARGE SCALE GENOMIC DNA]</scope>
</reference>
<dbReference type="PANTHER" id="PTHR23113:SF368">
    <property type="entry name" value="CELL DIVISION CONTROL PROTEIN 25"/>
    <property type="match status" value="1"/>
</dbReference>
<feature type="compositionally biased region" description="Acidic residues" evidence="3">
    <location>
        <begin position="277"/>
        <end position="295"/>
    </location>
</feature>
<dbReference type="PROSITE" id="PS50212">
    <property type="entry name" value="RASGEF_NTER"/>
    <property type="match status" value="1"/>
</dbReference>
<sequence length="1366" mass="146873">MQPPQSTRRNSTKSSYFISRQVVLPAEDLDDDFTRALTAGASAVPSSTPAALGARKASKSSLSLLSIHTNTLDTHSASSGPRQSLSSRSAVAPGSPHSPILPRIPHQSLGLDKFDQNPFAAESSPFASNSPRLSGGAQRDRSDSFDTLDVTSSLPISPSRIKTIFGASGSTFSEAHLAADANDPALAASRRPIWRSRRTKERSLDDPGLAVSKHPPRGMKGPTNSRLVPRSSSASLGEMTSDLHRRQEMAAPNDDSKLPASTLTTGDEAQSSSHEKEDEDEETEAFDDDEEETADVEAGGTRWAKAGVRGETYTVELGSAVLDDDESAQLGAADDEDDEGPQVFLEALQVLDPDSQGFVEAESPPQGQYAVPQLGSGETSLSPASDNTPRTSPVLTRASVEEAPVRDKLSLLAVGTAPVITPRTPSPPPTPAHTTASFAPPSPSTGSTSSPVRSSADFVVAVVGPRGVGKSTVIRRGLKKPAARPMVLAQDDQDNRVTTCTSHFTIAGQARSIEVLEIDMGLLEYNSEGVIWPEGLPPCEGAMLCYESTDSRALDSLSRLLQAFWTRGSDVPLIVLACKANADPRLNATDPNKAAAVCNIYGAGIVSLDGGPEDRGRKMKESFNWMIRTIMDNRGESRRAPSAASSRNRKHSSVDGTSAVASMKQARPSSGRRTSLPAGVPVTFSDPFDGGSSHAPASPSAEDGDQPRRVYRTDPSLGLGRSLAVVEEAPLAEVTPPFRRPSTQGGLLGLQITAKDPTASAPAAAAATPATASTTEADKAVTRRSTSIRISPSRVSVDFGGKVARPSSLDLFFSRDDMIDKFLFASVTGNDDNYVTLFLIVFRRFARPFDVLSKLIERFKYVAGRLRTDPLLSRFAQMKLCGTLSVWFTVYPGDFSAPATSALLQPFLEGLLPSGATWVAHYAVDMLPKLADVSRMNDPESTWALPDKRLDSVEPTDDSVPFPSVGQTPAAGRQPSTESRTSRLDKGIESLRGSNESHSSINSPSSHLELPASNRLSDLTPTPSSSASEPTRERTDSETPTVATLDTSAGDTNSINNDSIGSTTGSSTSWRKRPSSLILTLLDASNALMDVSEEAIATQITRLTWMSFADITPRDLIRHVLAPRDPSDPSRAMRDEDSSVKRSIAFVNYLANWVASMTLVQPKPKWRVRMLEKLIGVAYHLREQENFDALMGVLAGLNLQPLYRMKELKETVWVRLGGDHENAPKRLRSLYRLMAHTKSFAAYRLAIASSGSNMLPYLGVHLQDITTINEIKSDMRDGKVNWSKFQKMGESAAVVLDCARLSPTLPIDPLIERCILDALLLSEQEQYDLSKAYEPLGTTTTSKGSGRTAGARAKFRNLTERSAFFA</sequence>
<dbReference type="InterPro" id="IPR023578">
    <property type="entry name" value="Ras_GEF_dom_sf"/>
</dbReference>
<feature type="region of interest" description="Disordered" evidence="3">
    <location>
        <begin position="120"/>
        <end position="152"/>
    </location>
</feature>
<feature type="compositionally biased region" description="Low complexity" evidence="3">
    <location>
        <begin position="994"/>
        <end position="1010"/>
    </location>
</feature>
<dbReference type="InterPro" id="IPR001895">
    <property type="entry name" value="RASGEF_cat_dom"/>
</dbReference>
<feature type="compositionally biased region" description="Low complexity" evidence="3">
    <location>
        <begin position="692"/>
        <end position="701"/>
    </location>
</feature>
<feature type="compositionally biased region" description="Basic and acidic residues" evidence="3">
    <location>
        <begin position="980"/>
        <end position="989"/>
    </location>
</feature>
<feature type="compositionally biased region" description="Low complexity" evidence="3">
    <location>
        <begin position="432"/>
        <end position="452"/>
    </location>
</feature>
<keyword evidence="7" id="KW-1185">Reference proteome</keyword>
<evidence type="ECO:0000313" key="7">
    <source>
        <dbReference type="Proteomes" id="UP000249723"/>
    </source>
</evidence>
<feature type="region of interest" description="Disordered" evidence="3">
    <location>
        <begin position="417"/>
        <end position="452"/>
    </location>
</feature>
<feature type="compositionally biased region" description="Low complexity" evidence="3">
    <location>
        <begin position="1059"/>
        <end position="1069"/>
    </location>
</feature>
<dbReference type="PROSITE" id="PS50009">
    <property type="entry name" value="RASGEF_CAT"/>
    <property type="match status" value="1"/>
</dbReference>
<feature type="region of interest" description="Disordered" evidence="3">
    <location>
        <begin position="357"/>
        <end position="401"/>
    </location>
</feature>
<keyword evidence="1 2" id="KW-0344">Guanine-nucleotide releasing factor</keyword>
<evidence type="ECO:0000259" key="5">
    <source>
        <dbReference type="PROSITE" id="PS50212"/>
    </source>
</evidence>
<dbReference type="STRING" id="289078.A0A2X0L5E0"/>
<proteinExistence type="predicted"/>
<protein>
    <submittedName>
        <fullName evidence="6">BZ3500_MvSof-1268-A1-R1_Chr1-3g02376 protein</fullName>
    </submittedName>
</protein>
<dbReference type="InterPro" id="IPR008937">
    <property type="entry name" value="Ras-like_GEF"/>
</dbReference>
<dbReference type="InterPro" id="IPR036964">
    <property type="entry name" value="RASGEF_cat_dom_sf"/>
</dbReference>
<dbReference type="SMART" id="SM00147">
    <property type="entry name" value="RasGEF"/>
    <property type="match status" value="1"/>
</dbReference>
<feature type="domain" description="Ras-GEF" evidence="4">
    <location>
        <begin position="1092"/>
        <end position="1336"/>
    </location>
</feature>
<dbReference type="SUPFAM" id="SSF52540">
    <property type="entry name" value="P-loop containing nucleoside triphosphate hydrolases"/>
    <property type="match status" value="1"/>
</dbReference>
<feature type="compositionally biased region" description="Polar residues" evidence="3">
    <location>
        <begin position="222"/>
        <end position="235"/>
    </location>
</feature>
<feature type="compositionally biased region" description="Polar residues" evidence="3">
    <location>
        <begin position="1038"/>
        <end position="1058"/>
    </location>
</feature>
<dbReference type="InterPro" id="IPR000651">
    <property type="entry name" value="Ras-like_Gua-exchang_fac_N"/>
</dbReference>
<feature type="domain" description="N-terminal Ras-GEF" evidence="5">
    <location>
        <begin position="806"/>
        <end position="931"/>
    </location>
</feature>
<accession>A0A2X0L5E0</accession>
<feature type="compositionally biased region" description="Polar residues" evidence="3">
    <location>
        <begin position="376"/>
        <end position="394"/>
    </location>
</feature>
<feature type="compositionally biased region" description="Acidic residues" evidence="3">
    <location>
        <begin position="322"/>
        <end position="340"/>
    </location>
</feature>
<dbReference type="Gene3D" id="3.40.50.300">
    <property type="entry name" value="P-loop containing nucleotide triphosphate hydrolases"/>
    <property type="match status" value="1"/>
</dbReference>
<feature type="compositionally biased region" description="Polar residues" evidence="3">
    <location>
        <begin position="259"/>
        <end position="272"/>
    </location>
</feature>
<dbReference type="GO" id="GO:0005085">
    <property type="term" value="F:guanyl-nucleotide exchange factor activity"/>
    <property type="evidence" value="ECO:0007669"/>
    <property type="project" value="UniProtKB-KW"/>
</dbReference>
<evidence type="ECO:0000313" key="6">
    <source>
        <dbReference type="EMBL" id="SCZ90913.1"/>
    </source>
</evidence>
<feature type="region of interest" description="Disordered" evidence="3">
    <location>
        <begin position="191"/>
        <end position="340"/>
    </location>
</feature>
<feature type="region of interest" description="Disordered" evidence="3">
    <location>
        <begin position="634"/>
        <end position="715"/>
    </location>
</feature>
<dbReference type="PANTHER" id="PTHR23113">
    <property type="entry name" value="GUANINE NUCLEOTIDE EXCHANGE FACTOR"/>
    <property type="match status" value="1"/>
</dbReference>
<dbReference type="GO" id="GO:0005886">
    <property type="term" value="C:plasma membrane"/>
    <property type="evidence" value="ECO:0007669"/>
    <property type="project" value="TreeGrafter"/>
</dbReference>
<dbReference type="Pfam" id="PF00617">
    <property type="entry name" value="RasGEF"/>
    <property type="match status" value="1"/>
</dbReference>
<dbReference type="Gene3D" id="1.20.870.10">
    <property type="entry name" value="Son of sevenless (SoS) protein Chain: S domain 1"/>
    <property type="match status" value="1"/>
</dbReference>
<dbReference type="SUPFAM" id="SSF48366">
    <property type="entry name" value="Ras GEF"/>
    <property type="match status" value="1"/>
</dbReference>
<evidence type="ECO:0000256" key="3">
    <source>
        <dbReference type="SAM" id="MobiDB-lite"/>
    </source>
</evidence>
<feature type="region of interest" description="Disordered" evidence="3">
    <location>
        <begin position="72"/>
        <end position="108"/>
    </location>
</feature>
<evidence type="ECO:0000259" key="4">
    <source>
        <dbReference type="PROSITE" id="PS50009"/>
    </source>
</evidence>
<organism evidence="6 7">
    <name type="scientific">Microbotryum saponariae</name>
    <dbReference type="NCBI Taxonomy" id="289078"/>
    <lineage>
        <taxon>Eukaryota</taxon>
        <taxon>Fungi</taxon>
        <taxon>Dikarya</taxon>
        <taxon>Basidiomycota</taxon>
        <taxon>Pucciniomycotina</taxon>
        <taxon>Microbotryomycetes</taxon>
        <taxon>Microbotryales</taxon>
        <taxon>Microbotryaceae</taxon>
        <taxon>Microbotryum</taxon>
    </lineage>
</organism>
<evidence type="ECO:0000256" key="1">
    <source>
        <dbReference type="ARBA" id="ARBA00022658"/>
    </source>
</evidence>
<name>A0A2X0L5E0_9BASI</name>
<dbReference type="OrthoDB" id="28357at2759"/>
<dbReference type="Pfam" id="PF00618">
    <property type="entry name" value="RasGEF_N"/>
    <property type="match status" value="1"/>
</dbReference>
<dbReference type="GO" id="GO:0007265">
    <property type="term" value="P:Ras protein signal transduction"/>
    <property type="evidence" value="ECO:0007669"/>
    <property type="project" value="TreeGrafter"/>
</dbReference>
<dbReference type="InterPro" id="IPR027417">
    <property type="entry name" value="P-loop_NTPase"/>
</dbReference>
<feature type="compositionally biased region" description="Low complexity" evidence="3">
    <location>
        <begin position="1020"/>
        <end position="1029"/>
    </location>
</feature>
<feature type="region of interest" description="Disordered" evidence="3">
    <location>
        <begin position="943"/>
        <end position="1071"/>
    </location>
</feature>
<dbReference type="Proteomes" id="UP000249723">
    <property type="component" value="Unassembled WGS sequence"/>
</dbReference>
<gene>
    <name evidence="6" type="ORF">BZ3500_MVSOF-1268-A1-R1_CHR1-3G02376</name>
</gene>